<keyword evidence="2 10" id="KW-0963">Cytoplasm</keyword>
<comment type="similarity">
    <text evidence="10">Belongs to the glycosyl hydrolase 3 family. NagZ subfamily.</text>
</comment>
<dbReference type="EMBL" id="SHKO01000004">
    <property type="protein sequence ID" value="RZT92100.1"/>
    <property type="molecule type" value="Genomic_DNA"/>
</dbReference>
<keyword evidence="3 10" id="KW-0132">Cell division</keyword>
<dbReference type="GO" id="GO:0009254">
    <property type="term" value="P:peptidoglycan turnover"/>
    <property type="evidence" value="ECO:0007669"/>
    <property type="project" value="UniProtKB-UniRule"/>
</dbReference>
<dbReference type="GO" id="GO:0005975">
    <property type="term" value="P:carbohydrate metabolic process"/>
    <property type="evidence" value="ECO:0007669"/>
    <property type="project" value="InterPro"/>
</dbReference>
<evidence type="ECO:0000256" key="6">
    <source>
        <dbReference type="ARBA" id="ARBA00022984"/>
    </source>
</evidence>
<evidence type="ECO:0000256" key="2">
    <source>
        <dbReference type="ARBA" id="ARBA00022490"/>
    </source>
</evidence>
<dbReference type="NCBIfam" id="NF003740">
    <property type="entry name" value="PRK05337.1"/>
    <property type="match status" value="1"/>
</dbReference>
<keyword evidence="7 10" id="KW-0326">Glycosidase</keyword>
<evidence type="ECO:0000256" key="4">
    <source>
        <dbReference type="ARBA" id="ARBA00022801"/>
    </source>
</evidence>
<dbReference type="Gene3D" id="3.20.20.300">
    <property type="entry name" value="Glycoside hydrolase, family 3, N-terminal domain"/>
    <property type="match status" value="1"/>
</dbReference>
<dbReference type="SUPFAM" id="SSF51445">
    <property type="entry name" value="(Trans)glycosidases"/>
    <property type="match status" value="1"/>
</dbReference>
<keyword evidence="5 10" id="KW-0133">Cell shape</keyword>
<dbReference type="GO" id="GO:0051301">
    <property type="term" value="P:cell division"/>
    <property type="evidence" value="ECO:0007669"/>
    <property type="project" value="UniProtKB-KW"/>
</dbReference>
<dbReference type="AlphaFoldDB" id="A0A4Q7V993"/>
<evidence type="ECO:0000259" key="12">
    <source>
        <dbReference type="Pfam" id="PF00933"/>
    </source>
</evidence>
<comment type="catalytic activity">
    <reaction evidence="1 10">
        <text>Hydrolysis of terminal non-reducing N-acetyl-D-hexosamine residues in N-acetyl-beta-D-hexosaminides.</text>
        <dbReference type="EC" id="3.2.1.52"/>
    </reaction>
</comment>
<dbReference type="PANTHER" id="PTHR30480:SF13">
    <property type="entry name" value="BETA-HEXOSAMINIDASE"/>
    <property type="match status" value="1"/>
</dbReference>
<dbReference type="PROSITE" id="PS00775">
    <property type="entry name" value="GLYCOSYL_HYDROL_F3"/>
    <property type="match status" value="1"/>
</dbReference>
<comment type="function">
    <text evidence="10">Plays a role in peptidoglycan recycling by cleaving the terminal beta-1,4-linked N-acetylglucosamine (GlcNAc) from peptide-linked peptidoglycan fragments, giving rise to free GlcNAc, anhydro-N-acetylmuramic acid and anhydro-N-acetylmuramic acid-linked peptides.</text>
</comment>
<keyword evidence="8 10" id="KW-0131">Cell cycle</keyword>
<evidence type="ECO:0000256" key="8">
    <source>
        <dbReference type="ARBA" id="ARBA00023306"/>
    </source>
</evidence>
<comment type="caution">
    <text evidence="13">The sequence shown here is derived from an EMBL/GenBank/DDBJ whole genome shotgun (WGS) entry which is preliminary data.</text>
</comment>
<dbReference type="GO" id="GO:0004563">
    <property type="term" value="F:beta-N-acetylhexosaminidase activity"/>
    <property type="evidence" value="ECO:0007669"/>
    <property type="project" value="UniProtKB-UniRule"/>
</dbReference>
<evidence type="ECO:0000256" key="7">
    <source>
        <dbReference type="ARBA" id="ARBA00023295"/>
    </source>
</evidence>
<reference evidence="13 14" key="1">
    <citation type="submission" date="2019-02" db="EMBL/GenBank/DDBJ databases">
        <title>Genomic Encyclopedia of Type Strains, Phase IV (KMG-IV): sequencing the most valuable type-strain genomes for metagenomic binning, comparative biology and taxonomic classification.</title>
        <authorList>
            <person name="Goeker M."/>
        </authorList>
    </citation>
    <scope>NUCLEOTIDE SEQUENCE [LARGE SCALE GENOMIC DNA]</scope>
    <source>
        <strain evidence="13 14">DSM 23814</strain>
    </source>
</reference>
<feature type="binding site" evidence="10">
    <location>
        <begin position="192"/>
        <end position="193"/>
    </location>
    <ligand>
        <name>substrate</name>
    </ligand>
</feature>
<dbReference type="UniPathway" id="UPA00544"/>
<feature type="domain" description="Glycoside hydrolase family 3 N-terminal" evidence="12">
    <location>
        <begin position="36"/>
        <end position="310"/>
    </location>
</feature>
<feature type="binding site" evidence="10">
    <location>
        <position position="162"/>
    </location>
    <ligand>
        <name>substrate</name>
    </ligand>
</feature>
<dbReference type="InterPro" id="IPR022956">
    <property type="entry name" value="Beta_hexosaminidase_bac"/>
</dbReference>
<dbReference type="GO" id="GO:0071555">
    <property type="term" value="P:cell wall organization"/>
    <property type="evidence" value="ECO:0007669"/>
    <property type="project" value="UniProtKB-KW"/>
</dbReference>
<dbReference type="InterPro" id="IPR036962">
    <property type="entry name" value="Glyco_hydro_3_N_sf"/>
</dbReference>
<keyword evidence="6 10" id="KW-0573">Peptidoglycan synthesis</keyword>
<feature type="active site" description="Proton donor/acceptor" evidence="10">
    <location>
        <position position="205"/>
    </location>
</feature>
<proteinExistence type="inferred from homology"/>
<name>A0A4Q7V993_9BURK</name>
<dbReference type="InterPro" id="IPR001764">
    <property type="entry name" value="Glyco_hydro_3_N"/>
</dbReference>
<keyword evidence="9 10" id="KW-0961">Cell wall biogenesis/degradation</keyword>
<dbReference type="GO" id="GO:0008360">
    <property type="term" value="P:regulation of cell shape"/>
    <property type="evidence" value="ECO:0007669"/>
    <property type="project" value="UniProtKB-KW"/>
</dbReference>
<dbReference type="PANTHER" id="PTHR30480">
    <property type="entry name" value="BETA-HEXOSAMINIDASE-RELATED"/>
    <property type="match status" value="1"/>
</dbReference>
<dbReference type="InterPro" id="IPR050226">
    <property type="entry name" value="NagZ_Beta-hexosaminidase"/>
</dbReference>
<dbReference type="InterPro" id="IPR017853">
    <property type="entry name" value="GH"/>
</dbReference>
<feature type="binding site" evidence="10">
    <location>
        <position position="87"/>
    </location>
    <ligand>
        <name>substrate</name>
    </ligand>
</feature>
<dbReference type="EC" id="3.2.1.52" evidence="10"/>
<protein>
    <recommendedName>
        <fullName evidence="10">Beta-hexosaminidase</fullName>
        <ecNumber evidence="10">3.2.1.52</ecNumber>
    </recommendedName>
    <alternativeName>
        <fullName evidence="10">Beta-N-acetylhexosaminidase</fullName>
    </alternativeName>
    <alternativeName>
        <fullName evidence="10">N-acetyl-beta-glucosaminidase</fullName>
    </alternativeName>
</protein>
<evidence type="ECO:0000313" key="14">
    <source>
        <dbReference type="Proteomes" id="UP000293398"/>
    </source>
</evidence>
<comment type="subcellular location">
    <subcellularLocation>
        <location evidence="10">Cytoplasm</location>
    </subcellularLocation>
</comment>
<gene>
    <name evidence="10" type="primary">nagZ</name>
    <name evidence="13" type="ORF">EV681_4008</name>
</gene>
<evidence type="ECO:0000256" key="10">
    <source>
        <dbReference type="HAMAP-Rule" id="MF_00364"/>
    </source>
</evidence>
<sequence length="366" mass="40166">MPVAQSRPARRSARSAATATAARQMPGPVMLDVAGHRLTSQERDRLAHPLTGAVILFARNYENPRQLAELTAQIHEARDEPLLIAVDHEGGRVQRFRDNGFTQLPSMQDLGRYWERNPLQAMRAATEIGYVLAAELRACGVDFSFTPVLDLDYGVSKVVGTRAFHRDPRVVAMLARALIQGLSLAGMRSCGKHFPGHGFVDADSHVAIPVDERDLEQIMADDAMPYDWLGAPVLSAVMPAHVIYPKVDALPAGFSKVWVQQILRQRLKYDGVVFSDDLTMQGASVAGDITARAEAALSAGCDMVLVCNRPDLADTVLSCLKVAPSASSVSRIRALKPAVPFMDWNTLQSDSRYQYARDFRSQILSE</sequence>
<feature type="site" description="Important for catalytic activity" evidence="10">
    <location>
        <position position="203"/>
    </location>
</feature>
<evidence type="ECO:0000256" key="3">
    <source>
        <dbReference type="ARBA" id="ARBA00022618"/>
    </source>
</evidence>
<evidence type="ECO:0000256" key="5">
    <source>
        <dbReference type="ARBA" id="ARBA00022960"/>
    </source>
</evidence>
<feature type="active site" description="Nucleophile" evidence="10">
    <location>
        <position position="276"/>
    </location>
</feature>
<evidence type="ECO:0000256" key="9">
    <source>
        <dbReference type="ARBA" id="ARBA00023316"/>
    </source>
</evidence>
<dbReference type="HAMAP" id="MF_00364">
    <property type="entry name" value="NagZ"/>
    <property type="match status" value="1"/>
</dbReference>
<dbReference type="Pfam" id="PF00933">
    <property type="entry name" value="Glyco_hydro_3"/>
    <property type="match status" value="1"/>
</dbReference>
<dbReference type="Proteomes" id="UP000293398">
    <property type="component" value="Unassembled WGS sequence"/>
</dbReference>
<evidence type="ECO:0000256" key="11">
    <source>
        <dbReference type="SAM" id="MobiDB-lite"/>
    </source>
</evidence>
<dbReference type="GO" id="GO:0005737">
    <property type="term" value="C:cytoplasm"/>
    <property type="evidence" value="ECO:0007669"/>
    <property type="project" value="UniProtKB-SubCell"/>
</dbReference>
<evidence type="ECO:0000313" key="13">
    <source>
        <dbReference type="EMBL" id="RZT92100.1"/>
    </source>
</evidence>
<feature type="compositionally biased region" description="Low complexity" evidence="11">
    <location>
        <begin position="14"/>
        <end position="24"/>
    </location>
</feature>
<dbReference type="GO" id="GO:0009252">
    <property type="term" value="P:peptidoglycan biosynthetic process"/>
    <property type="evidence" value="ECO:0007669"/>
    <property type="project" value="UniProtKB-KW"/>
</dbReference>
<comment type="pathway">
    <text evidence="10">Cell wall biogenesis; peptidoglycan recycling.</text>
</comment>
<keyword evidence="4 10" id="KW-0378">Hydrolase</keyword>
<dbReference type="InterPro" id="IPR019800">
    <property type="entry name" value="Glyco_hydro_3_AS"/>
</dbReference>
<evidence type="ECO:0000256" key="1">
    <source>
        <dbReference type="ARBA" id="ARBA00001231"/>
    </source>
</evidence>
<feature type="binding site" evidence="10">
    <location>
        <position position="95"/>
    </location>
    <ligand>
        <name>substrate</name>
    </ligand>
</feature>
<accession>A0A4Q7V993</accession>
<feature type="region of interest" description="Disordered" evidence="11">
    <location>
        <begin position="1"/>
        <end position="24"/>
    </location>
</feature>
<organism evidence="13 14">
    <name type="scientific">Advenella incenata</name>
    <dbReference type="NCBI Taxonomy" id="267800"/>
    <lineage>
        <taxon>Bacteria</taxon>
        <taxon>Pseudomonadati</taxon>
        <taxon>Pseudomonadota</taxon>
        <taxon>Betaproteobacteria</taxon>
        <taxon>Burkholderiales</taxon>
        <taxon>Alcaligenaceae</taxon>
    </lineage>
</organism>
<keyword evidence="14" id="KW-1185">Reference proteome</keyword>